<dbReference type="Pfam" id="PF23746">
    <property type="entry name" value="Gp41_Mu"/>
    <property type="match status" value="1"/>
</dbReference>
<reference evidence="2 3" key="1">
    <citation type="submission" date="2019-11" db="EMBL/GenBank/DDBJ databases">
        <title>Comparative genomics of hydrocarbon-degrading Desulfosarcina strains.</title>
        <authorList>
            <person name="Watanabe M."/>
            <person name="Kojima H."/>
            <person name="Fukui M."/>
        </authorList>
    </citation>
    <scope>NUCLEOTIDE SEQUENCE [LARGE SCALE GENOMIC DNA]</scope>
    <source>
        <strain evidence="2 3">PP31</strain>
    </source>
</reference>
<organism evidence="2 3">
    <name type="scientific">Desulfosarcina widdelii</name>
    <dbReference type="NCBI Taxonomy" id="947919"/>
    <lineage>
        <taxon>Bacteria</taxon>
        <taxon>Pseudomonadati</taxon>
        <taxon>Thermodesulfobacteriota</taxon>
        <taxon>Desulfobacteria</taxon>
        <taxon>Desulfobacterales</taxon>
        <taxon>Desulfosarcinaceae</taxon>
        <taxon>Desulfosarcina</taxon>
    </lineage>
</organism>
<protein>
    <recommendedName>
        <fullName evidence="4">Mu-like prophage FluMu protein gp41</fullName>
    </recommendedName>
</protein>
<dbReference type="KEGG" id="dwd:DSCW_26110"/>
<gene>
    <name evidence="2" type="ORF">DSCW_26110</name>
</gene>
<evidence type="ECO:0000313" key="3">
    <source>
        <dbReference type="Proteomes" id="UP000427769"/>
    </source>
</evidence>
<dbReference type="InterPro" id="IPR056974">
    <property type="entry name" value="Tail_Gp41-like"/>
</dbReference>
<dbReference type="AlphaFoldDB" id="A0A5K7Z9P6"/>
<keyword evidence="3" id="KW-1185">Reference proteome</keyword>
<feature type="region of interest" description="Disordered" evidence="1">
    <location>
        <begin position="101"/>
        <end position="121"/>
    </location>
</feature>
<evidence type="ECO:0000256" key="1">
    <source>
        <dbReference type="SAM" id="MobiDB-lite"/>
    </source>
</evidence>
<dbReference type="RefSeq" id="WP_155304138.1">
    <property type="nucleotide sequence ID" value="NZ_AP021875.1"/>
</dbReference>
<accession>A0A5K7Z9P6</accession>
<evidence type="ECO:0000313" key="2">
    <source>
        <dbReference type="EMBL" id="BBO75194.1"/>
    </source>
</evidence>
<evidence type="ECO:0008006" key="4">
    <source>
        <dbReference type="Google" id="ProtNLM"/>
    </source>
</evidence>
<dbReference type="Proteomes" id="UP000427769">
    <property type="component" value="Chromosome"/>
</dbReference>
<dbReference type="EMBL" id="AP021875">
    <property type="protein sequence ID" value="BBO75194.1"/>
    <property type="molecule type" value="Genomic_DNA"/>
</dbReference>
<dbReference type="OrthoDB" id="5464046at2"/>
<sequence>MATISVPLKDGLKIGNAVHKDAELREYTAGDMIDACAAAEKVVATPAGPALVASPTMTDMELLCRQIVRIGDHKGPLALAEMRNLSGRDLAALQGAAEALDSGADQAADQRGRVAGSQETD</sequence>
<name>A0A5K7Z9P6_9BACT</name>
<proteinExistence type="predicted"/>